<dbReference type="Proteomes" id="UP000069940">
    <property type="component" value="Unassembled WGS sequence"/>
</dbReference>
<dbReference type="GeneID" id="115265128"/>
<keyword evidence="1" id="KW-0732">Signal</keyword>
<evidence type="ECO:0000313" key="3">
    <source>
        <dbReference type="Proteomes" id="UP000069940"/>
    </source>
</evidence>
<feature type="chain" id="PRO_5047354193" description="Secreted protein" evidence="1">
    <location>
        <begin position="24"/>
        <end position="125"/>
    </location>
</feature>
<reference evidence="2" key="2">
    <citation type="submission" date="2025-05" db="UniProtKB">
        <authorList>
            <consortium name="EnsemblMetazoa"/>
        </authorList>
    </citation>
    <scope>IDENTIFICATION</scope>
    <source>
        <strain evidence="2">Foshan</strain>
    </source>
</reference>
<protein>
    <recommendedName>
        <fullName evidence="4">Secreted protein</fullName>
    </recommendedName>
</protein>
<dbReference type="EnsemblMetazoa" id="AALFPA23_009048.R12410">
    <property type="protein sequence ID" value="AALFPA23_009048.P12410"/>
    <property type="gene ID" value="AALFPA23_009048"/>
</dbReference>
<organism evidence="2 3">
    <name type="scientific">Aedes albopictus</name>
    <name type="common">Asian tiger mosquito</name>
    <name type="synonym">Stegomyia albopicta</name>
    <dbReference type="NCBI Taxonomy" id="7160"/>
    <lineage>
        <taxon>Eukaryota</taxon>
        <taxon>Metazoa</taxon>
        <taxon>Ecdysozoa</taxon>
        <taxon>Arthropoda</taxon>
        <taxon>Hexapoda</taxon>
        <taxon>Insecta</taxon>
        <taxon>Pterygota</taxon>
        <taxon>Neoptera</taxon>
        <taxon>Endopterygota</taxon>
        <taxon>Diptera</taxon>
        <taxon>Nematocera</taxon>
        <taxon>Culicoidea</taxon>
        <taxon>Culicidae</taxon>
        <taxon>Culicinae</taxon>
        <taxon>Aedini</taxon>
        <taxon>Aedes</taxon>
        <taxon>Stegomyia</taxon>
    </lineage>
</organism>
<name>A0ABM1YH13_AEDAL</name>
<feature type="signal peptide" evidence="1">
    <location>
        <begin position="1"/>
        <end position="23"/>
    </location>
</feature>
<sequence>MSFHVRLVGLVVVLLLGIQQQQEYRVQAYQDAFTSTELSYFFGRKPDADFICFEKQLVKGTTLPTTVTTTQATNIEYITVQADKYYKEGFRATVTPALPVMTTNVRIDGKPVLPYNILVQFWCAP</sequence>
<proteinExistence type="predicted"/>
<evidence type="ECO:0000256" key="1">
    <source>
        <dbReference type="SAM" id="SignalP"/>
    </source>
</evidence>
<keyword evidence="3" id="KW-1185">Reference proteome</keyword>
<reference evidence="3" key="1">
    <citation type="journal article" date="2015" name="Proc. Natl. Acad. Sci. U.S.A.">
        <title>Genome sequence of the Asian Tiger mosquito, Aedes albopictus, reveals insights into its biology, genetics, and evolution.</title>
        <authorList>
            <person name="Chen X.G."/>
            <person name="Jiang X."/>
            <person name="Gu J."/>
            <person name="Xu M."/>
            <person name="Wu Y."/>
            <person name="Deng Y."/>
            <person name="Zhang C."/>
            <person name="Bonizzoni M."/>
            <person name="Dermauw W."/>
            <person name="Vontas J."/>
            <person name="Armbruster P."/>
            <person name="Huang X."/>
            <person name="Yang Y."/>
            <person name="Zhang H."/>
            <person name="He W."/>
            <person name="Peng H."/>
            <person name="Liu Y."/>
            <person name="Wu K."/>
            <person name="Chen J."/>
            <person name="Lirakis M."/>
            <person name="Topalis P."/>
            <person name="Van Leeuwen T."/>
            <person name="Hall A.B."/>
            <person name="Jiang X."/>
            <person name="Thorpe C."/>
            <person name="Mueller R.L."/>
            <person name="Sun C."/>
            <person name="Waterhouse R.M."/>
            <person name="Yan G."/>
            <person name="Tu Z.J."/>
            <person name="Fang X."/>
            <person name="James A.A."/>
        </authorList>
    </citation>
    <scope>NUCLEOTIDE SEQUENCE [LARGE SCALE GENOMIC DNA]</scope>
    <source>
        <strain evidence="3">Foshan</strain>
    </source>
</reference>
<accession>A0ABM1YH13</accession>
<evidence type="ECO:0000313" key="2">
    <source>
        <dbReference type="EnsemblMetazoa" id="AALFPA23_009048.P12410"/>
    </source>
</evidence>
<dbReference type="RefSeq" id="XP_029725223.1">
    <property type="nucleotide sequence ID" value="XM_029869363.2"/>
</dbReference>
<evidence type="ECO:0008006" key="4">
    <source>
        <dbReference type="Google" id="ProtNLM"/>
    </source>
</evidence>